<comment type="caution">
    <text evidence="1">The sequence shown here is derived from an EMBL/GenBank/DDBJ whole genome shotgun (WGS) entry which is preliminary data.</text>
</comment>
<dbReference type="PATRIC" id="fig|1227491.4.peg.3632"/>
<evidence type="ECO:0008006" key="3">
    <source>
        <dbReference type="Google" id="ProtNLM"/>
    </source>
</evidence>
<reference evidence="1 2" key="1">
    <citation type="journal article" date="2014" name="PLoS Genet.">
        <title>Phylogenetically driven sequencing of extremely halophilic archaea reveals strategies for static and dynamic osmo-response.</title>
        <authorList>
            <person name="Becker E.A."/>
            <person name="Seitzer P.M."/>
            <person name="Tritt A."/>
            <person name="Larsen D."/>
            <person name="Krusor M."/>
            <person name="Yao A.I."/>
            <person name="Wu D."/>
            <person name="Madern D."/>
            <person name="Eisen J.A."/>
            <person name="Darling A.E."/>
            <person name="Facciotti M.T."/>
        </authorList>
    </citation>
    <scope>NUCLEOTIDE SEQUENCE [LARGE SCALE GENOMIC DNA]</scope>
    <source>
        <strain evidence="1 2">DSM 13077</strain>
    </source>
</reference>
<dbReference type="RefSeq" id="WP_006666951.1">
    <property type="nucleotide sequence ID" value="NZ_AOIP01000040.1"/>
</dbReference>
<dbReference type="Proteomes" id="UP000011591">
    <property type="component" value="Unassembled WGS sequence"/>
</dbReference>
<accession>M0AUG0</accession>
<dbReference type="AlphaFoldDB" id="M0AUG0"/>
<gene>
    <name evidence="1" type="ORF">C480_17757</name>
</gene>
<dbReference type="OrthoDB" id="288477at2157"/>
<evidence type="ECO:0000313" key="2">
    <source>
        <dbReference type="Proteomes" id="UP000011591"/>
    </source>
</evidence>
<dbReference type="Pfam" id="PF13376">
    <property type="entry name" value="OmdA"/>
    <property type="match status" value="1"/>
</dbReference>
<dbReference type="EMBL" id="AOIP01000040">
    <property type="protein sequence ID" value="ELZ02200.1"/>
    <property type="molecule type" value="Genomic_DNA"/>
</dbReference>
<name>M0AUG0_9EURY</name>
<proteinExistence type="predicted"/>
<evidence type="ECO:0000313" key="1">
    <source>
        <dbReference type="EMBL" id="ELZ02200.1"/>
    </source>
</evidence>
<organism evidence="1 2">
    <name type="scientific">Natrialba aegyptia DSM 13077</name>
    <dbReference type="NCBI Taxonomy" id="1227491"/>
    <lineage>
        <taxon>Archaea</taxon>
        <taxon>Methanobacteriati</taxon>
        <taxon>Methanobacteriota</taxon>
        <taxon>Stenosarchaea group</taxon>
        <taxon>Halobacteria</taxon>
        <taxon>Halobacteriales</taxon>
        <taxon>Natrialbaceae</taxon>
        <taxon>Natrialba</taxon>
    </lineage>
</organism>
<keyword evidence="2" id="KW-1185">Reference proteome</keyword>
<sequence length="196" mass="22881">MTTELLFFESRGAFRDWLQEYSGTEDELWVGYYKADSDRSGISYAESVEEAICFGWIDGLINGIDDERYKRRFTPRKPDSKWSKKNKERVQAMVEAGKMTPAGMELVEAARESGEWDEAYRLADDHEIPDELEAALKENETAWENFQAFSNSDQHAFIALLEEAKTDETKQRRLEQTVELVEQDLRAYDEDNQRRL</sequence>
<protein>
    <recommendedName>
        <fullName evidence="3">Bacteriocin-protection protein, YdeI/OmpD-associated family</fullName>
    </recommendedName>
</protein>